<dbReference type="InterPro" id="IPR042197">
    <property type="entry name" value="Apaf_helical"/>
</dbReference>
<dbReference type="SMART" id="SM00028">
    <property type="entry name" value="TPR"/>
    <property type="match status" value="4"/>
</dbReference>
<evidence type="ECO:0000313" key="2">
    <source>
        <dbReference type="EMBL" id="GAA3017525.1"/>
    </source>
</evidence>
<sequence length="804" mass="89225">MTNDSSNWIDAEISFSTVIQGRNVTVCLPSRIAPALSGLPSVSPAFVGRADDLRALLDCVKSVAPEHRPPTADQSAASVLPAVMVASVDGMGGIGKTELALQAARTALQRGWFPGGVLFVNLFGYDTIRRLDPGGALNGWLRALGIPSEHIPLDTQDRARLFASVLTAYAEKGRRILLVIDNASTHEQVKPLLPTDGTNAAIITSRHKLSMLDARRLELKSLTLQDGITLIQRSVEMICPGDTRIGDHPDYAKKIVELCGRLPLALRIIAALLADTPTRSPAEMVADLIRTDSRLEEMCYFDAENEIAVRATFNLSYQHLPSDQARLFRFLALVPGNEFGIESAAVLTRFELPHARRGLARLRSAHLIEDSSTTGRYRFHDLMRDYARERLAAEDGESERDVSTERLLQHYQQVTASAAQWLNEIQGERFSSLEQALSWLDTEYPNLFAAVVAAHDSGRWLEAYSLATGLAGYIEFRYLVKDGIAAQTRALDAATRLGPLQQATAAANLGNAHRVARDYVASIKYLEQALAITKADSNLAMKGKIKHNLGLTYFRMGRYASAESCHRIDLSICEVTHDLRGRAQALTALGNAQRMQKHYSEAAGNLKEAISLFERLKEPTEIISVRIIFALTLLDWRPMSDNSYIIWQLCSALKAAEEIEARIYRAMIFLNLGVAYMKRCRICHHDAAIHWSKEAAALFAALRDPYQEAIALRNIGIVYREAGETSEAHRHLQKALTLFQELGLVEEIRTTRVLLSKDIPPVIPYCGHSQEDPGRFLTSWCDDLPHAVLRGENAKLEEIAFLFR</sequence>
<evidence type="ECO:0000313" key="3">
    <source>
        <dbReference type="Proteomes" id="UP001499930"/>
    </source>
</evidence>
<dbReference type="Pfam" id="PF13424">
    <property type="entry name" value="TPR_12"/>
    <property type="match status" value="2"/>
</dbReference>
<dbReference type="PROSITE" id="PS50005">
    <property type="entry name" value="TPR"/>
    <property type="match status" value="1"/>
</dbReference>
<accession>A0ABP6KRA2</accession>
<reference evidence="3" key="1">
    <citation type="journal article" date="2019" name="Int. J. Syst. Evol. Microbiol.">
        <title>The Global Catalogue of Microorganisms (GCM) 10K type strain sequencing project: providing services to taxonomists for standard genome sequencing and annotation.</title>
        <authorList>
            <consortium name="The Broad Institute Genomics Platform"/>
            <consortium name="The Broad Institute Genome Sequencing Center for Infectious Disease"/>
            <person name="Wu L."/>
            <person name="Ma J."/>
        </authorList>
    </citation>
    <scope>NUCLEOTIDE SEQUENCE [LARGE SCALE GENOMIC DNA]</scope>
    <source>
        <strain evidence="3">JCM 3106</strain>
    </source>
</reference>
<dbReference type="InterPro" id="IPR036388">
    <property type="entry name" value="WH-like_DNA-bd_sf"/>
</dbReference>
<dbReference type="InterPro" id="IPR027417">
    <property type="entry name" value="P-loop_NTPase"/>
</dbReference>
<dbReference type="PRINTS" id="PR00364">
    <property type="entry name" value="DISEASERSIST"/>
</dbReference>
<dbReference type="InterPro" id="IPR011990">
    <property type="entry name" value="TPR-like_helical_dom_sf"/>
</dbReference>
<dbReference type="SUPFAM" id="SSF52540">
    <property type="entry name" value="P-loop containing nucleoside triphosphate hydrolases"/>
    <property type="match status" value="1"/>
</dbReference>
<dbReference type="InterPro" id="IPR019734">
    <property type="entry name" value="TPR_rpt"/>
</dbReference>
<dbReference type="RefSeq" id="WP_344898800.1">
    <property type="nucleotide sequence ID" value="NZ_BAAAWD010000013.1"/>
</dbReference>
<dbReference type="PANTHER" id="PTHR47691">
    <property type="entry name" value="REGULATOR-RELATED"/>
    <property type="match status" value="1"/>
</dbReference>
<proteinExistence type="predicted"/>
<dbReference type="Gene3D" id="1.25.40.10">
    <property type="entry name" value="Tetratricopeptide repeat domain"/>
    <property type="match status" value="2"/>
</dbReference>
<evidence type="ECO:0000256" key="1">
    <source>
        <dbReference type="PROSITE-ProRule" id="PRU00339"/>
    </source>
</evidence>
<organism evidence="2 3">
    <name type="scientific">Streptosporangium longisporum</name>
    <dbReference type="NCBI Taxonomy" id="46187"/>
    <lineage>
        <taxon>Bacteria</taxon>
        <taxon>Bacillati</taxon>
        <taxon>Actinomycetota</taxon>
        <taxon>Actinomycetes</taxon>
        <taxon>Streptosporangiales</taxon>
        <taxon>Streptosporangiaceae</taxon>
        <taxon>Streptosporangium</taxon>
    </lineage>
</organism>
<keyword evidence="1" id="KW-0802">TPR repeat</keyword>
<dbReference type="Gene3D" id="1.10.10.10">
    <property type="entry name" value="Winged helix-like DNA-binding domain superfamily/Winged helix DNA-binding domain"/>
    <property type="match status" value="1"/>
</dbReference>
<feature type="repeat" description="TPR" evidence="1">
    <location>
        <begin position="709"/>
        <end position="742"/>
    </location>
</feature>
<dbReference type="Gene3D" id="1.10.8.430">
    <property type="entry name" value="Helical domain of apoptotic protease-activating factors"/>
    <property type="match status" value="1"/>
</dbReference>
<dbReference type="EMBL" id="BAAAWD010000013">
    <property type="protein sequence ID" value="GAA3017525.1"/>
    <property type="molecule type" value="Genomic_DNA"/>
</dbReference>
<protein>
    <recommendedName>
        <fullName evidence="4">NB-ARC domain-containing protein</fullName>
    </recommendedName>
</protein>
<gene>
    <name evidence="2" type="ORF">GCM10017559_46760</name>
</gene>
<comment type="caution">
    <text evidence="2">The sequence shown here is derived from an EMBL/GenBank/DDBJ whole genome shotgun (WGS) entry which is preliminary data.</text>
</comment>
<name>A0ABP6KRA2_9ACTN</name>
<dbReference type="SUPFAM" id="SSF48452">
    <property type="entry name" value="TPR-like"/>
    <property type="match status" value="1"/>
</dbReference>
<dbReference type="PANTHER" id="PTHR47691:SF3">
    <property type="entry name" value="HTH-TYPE TRANSCRIPTIONAL REGULATOR RV0890C-RELATED"/>
    <property type="match status" value="1"/>
</dbReference>
<dbReference type="Proteomes" id="UP001499930">
    <property type="component" value="Unassembled WGS sequence"/>
</dbReference>
<dbReference type="Gene3D" id="3.40.50.300">
    <property type="entry name" value="P-loop containing nucleotide triphosphate hydrolases"/>
    <property type="match status" value="1"/>
</dbReference>
<evidence type="ECO:0008006" key="4">
    <source>
        <dbReference type="Google" id="ProtNLM"/>
    </source>
</evidence>
<keyword evidence="3" id="KW-1185">Reference proteome</keyword>
<dbReference type="Pfam" id="PF13374">
    <property type="entry name" value="TPR_10"/>
    <property type="match status" value="1"/>
</dbReference>